<organism evidence="1 2">
    <name type="scientific">Petralouisia muris</name>
    <dbReference type="NCBI Taxonomy" id="3032872"/>
    <lineage>
        <taxon>Bacteria</taxon>
        <taxon>Bacillati</taxon>
        <taxon>Bacillota</taxon>
        <taxon>Clostridia</taxon>
        <taxon>Lachnospirales</taxon>
        <taxon>Lachnospiraceae</taxon>
        <taxon>Petralouisia</taxon>
    </lineage>
</organism>
<dbReference type="EMBL" id="SRYA01000009">
    <property type="protein sequence ID" value="TGY97184.1"/>
    <property type="molecule type" value="Genomic_DNA"/>
</dbReference>
<evidence type="ECO:0000313" key="1">
    <source>
        <dbReference type="EMBL" id="TGY97184.1"/>
    </source>
</evidence>
<evidence type="ECO:0000313" key="2">
    <source>
        <dbReference type="Proteomes" id="UP000304953"/>
    </source>
</evidence>
<reference evidence="1" key="1">
    <citation type="submission" date="2019-04" db="EMBL/GenBank/DDBJ databases">
        <title>Microbes associate with the intestines of laboratory mice.</title>
        <authorList>
            <person name="Navarre W."/>
            <person name="Wong E."/>
            <person name="Huang K."/>
            <person name="Tropini C."/>
            <person name="Ng K."/>
            <person name="Yu B."/>
        </authorList>
    </citation>
    <scope>NUCLEOTIDE SEQUENCE</scope>
    <source>
        <strain evidence="1">NM01_1-7b</strain>
    </source>
</reference>
<comment type="caution">
    <text evidence="1">The sequence shown here is derived from an EMBL/GenBank/DDBJ whole genome shotgun (WGS) entry which is preliminary data.</text>
</comment>
<gene>
    <name evidence="1" type="ORF">E5329_05790</name>
</gene>
<accession>A0AC61RYV1</accession>
<proteinExistence type="predicted"/>
<sequence length="237" mass="27843">MERLFIGICDDEEIILKTLHGLVEQAVRKTGLEFEILAFSSGEALLQRAKELDIVFLDIEMPEMDGIETGRKLRRSNSECAIIMATGVEERYKEAFHVHALRFVTKPFDLSEIDEAIDACLRKRIGLKTVEAYQNRKPYQVRQRDIAYVISYGSYVELMVRGKRFRKEASMEEMEKILEPQLFFRADRKYLVNLGHVDDYKNGIVTIGEEKIKASRRRKNEFERVYIEFDLEYRDKL</sequence>
<dbReference type="Proteomes" id="UP000304953">
    <property type="component" value="Unassembled WGS sequence"/>
</dbReference>
<name>A0AC61RYV1_9FIRM</name>
<protein>
    <submittedName>
        <fullName evidence="1">Response regulator transcription factor</fullName>
    </submittedName>
</protein>
<keyword evidence="2" id="KW-1185">Reference proteome</keyword>